<keyword evidence="6" id="KW-0560">Oxidoreductase</keyword>
<evidence type="ECO:0000256" key="5">
    <source>
        <dbReference type="ARBA" id="ARBA00022975"/>
    </source>
</evidence>
<dbReference type="InterPro" id="IPR012135">
    <property type="entry name" value="Dihydroorotate_DH_1_2"/>
</dbReference>
<sequence>MLKTNIYNTIINPCIYNASGCLCTSSDELDNLLNSKAGAILTKSSTLEQRIGNPEPRLKINNFGSINSMGIPNYGLEYYNNYYDNNKNLLNKPFIQSIYPYSISEMENMINAINNKNIELNLSCPNLNKMIITYDYNNLEKYLDKLKIIKTDNNFSLKLPPYYHNYEFDNISNLLLKYDVIDNIVCINSICNGLLVDIETETTLIKPNYGLGGIGGNYILPTALANVNNFYKRLDNKINIIGCGGITSGQDIFKHILCGAKAVQVGTTFYKEGIACFERLEKELIDIMNKKNYNNIEQFRGNLKFL</sequence>
<evidence type="ECO:0000313" key="8">
    <source>
        <dbReference type="EMBL" id="ARF11077.1"/>
    </source>
</evidence>
<name>A0A1V0SH91_9VIRU</name>
<evidence type="ECO:0000256" key="4">
    <source>
        <dbReference type="ARBA" id="ARBA00022643"/>
    </source>
</evidence>
<accession>A0A1V0SH91</accession>
<dbReference type="PIRSF" id="PIRSF000164">
    <property type="entry name" value="DHO_oxidase"/>
    <property type="match status" value="1"/>
</dbReference>
<dbReference type="InterPro" id="IPR013785">
    <property type="entry name" value="Aldolase_TIM"/>
</dbReference>
<dbReference type="InterPro" id="IPR005720">
    <property type="entry name" value="Dihydroorotate_DH_cat"/>
</dbReference>
<dbReference type="GO" id="GO:0044205">
    <property type="term" value="P:'de novo' UMP biosynthetic process"/>
    <property type="evidence" value="ECO:0007669"/>
    <property type="project" value="UniProtKB-UniPathway"/>
</dbReference>
<evidence type="ECO:0000256" key="2">
    <source>
        <dbReference type="ARBA" id="ARBA00004725"/>
    </source>
</evidence>
<dbReference type="Gene3D" id="2.30.26.10">
    <property type="entry name" value="Dihydroorotate Dehydrogenase A, chain A, domain 2"/>
    <property type="match status" value="1"/>
</dbReference>
<evidence type="ECO:0000256" key="1">
    <source>
        <dbReference type="ARBA" id="ARBA00001917"/>
    </source>
</evidence>
<evidence type="ECO:0000259" key="7">
    <source>
        <dbReference type="Pfam" id="PF01180"/>
    </source>
</evidence>
<proteinExistence type="predicted"/>
<dbReference type="NCBIfam" id="NF002702">
    <property type="entry name" value="PRK02506.1"/>
    <property type="match status" value="1"/>
</dbReference>
<keyword evidence="4" id="KW-0288">FMN</keyword>
<dbReference type="Gene3D" id="3.20.20.70">
    <property type="entry name" value="Aldolase class I"/>
    <property type="match status" value="1"/>
</dbReference>
<keyword evidence="5" id="KW-0665">Pyrimidine biosynthesis</keyword>
<dbReference type="PANTHER" id="PTHR48109">
    <property type="entry name" value="DIHYDROOROTATE DEHYDROGENASE (QUINONE), MITOCHONDRIAL-RELATED"/>
    <property type="match status" value="1"/>
</dbReference>
<dbReference type="SUPFAM" id="SSF51395">
    <property type="entry name" value="FMN-linked oxidoreductases"/>
    <property type="match status" value="1"/>
</dbReference>
<gene>
    <name evidence="8" type="ORF">Hokovirus_4_51</name>
</gene>
<dbReference type="InterPro" id="IPR050074">
    <property type="entry name" value="DHO_dehydrogenase"/>
</dbReference>
<dbReference type="GO" id="GO:0006207">
    <property type="term" value="P:'de novo' pyrimidine nucleobase biosynthetic process"/>
    <property type="evidence" value="ECO:0007669"/>
    <property type="project" value="InterPro"/>
</dbReference>
<dbReference type="PANTHER" id="PTHR48109:SF1">
    <property type="entry name" value="DIHYDROOROTATE DEHYDROGENASE (FUMARATE)"/>
    <property type="match status" value="1"/>
</dbReference>
<dbReference type="UniPathway" id="UPA00070"/>
<comment type="cofactor">
    <cofactor evidence="1">
        <name>FMN</name>
        <dbReference type="ChEBI" id="CHEBI:58210"/>
    </cofactor>
</comment>
<comment type="pathway">
    <text evidence="2">Pyrimidine metabolism; UMP biosynthesis via de novo pathway.</text>
</comment>
<dbReference type="InterPro" id="IPR023359">
    <property type="entry name" value="Dihydro_DH_chainA_dom2"/>
</dbReference>
<dbReference type="Pfam" id="PF01180">
    <property type="entry name" value="DHO_dh"/>
    <property type="match status" value="1"/>
</dbReference>
<feature type="domain" description="Dihydroorotate dehydrogenase catalytic" evidence="7">
    <location>
        <begin position="1"/>
        <end position="288"/>
    </location>
</feature>
<dbReference type="GO" id="GO:0004152">
    <property type="term" value="F:dihydroorotate dehydrogenase activity"/>
    <property type="evidence" value="ECO:0007669"/>
    <property type="project" value="InterPro"/>
</dbReference>
<protein>
    <submittedName>
        <fullName evidence="8">Dihydroorotate dehydrogenase</fullName>
    </submittedName>
</protein>
<dbReference type="PROSITE" id="PS00911">
    <property type="entry name" value="DHODEHASE_1"/>
    <property type="match status" value="1"/>
</dbReference>
<keyword evidence="3" id="KW-0285">Flavoprotein</keyword>
<reference evidence="8" key="1">
    <citation type="journal article" date="2017" name="Science">
        <title>Giant viruses with an expanded complement of translation system components.</title>
        <authorList>
            <person name="Schulz F."/>
            <person name="Yutin N."/>
            <person name="Ivanova N.N."/>
            <person name="Ortega D.R."/>
            <person name="Lee T.K."/>
            <person name="Vierheilig J."/>
            <person name="Daims H."/>
            <person name="Horn M."/>
            <person name="Wagner M."/>
            <person name="Jensen G.J."/>
            <person name="Kyrpides N.C."/>
            <person name="Koonin E.V."/>
            <person name="Woyke T."/>
        </authorList>
    </citation>
    <scope>NUCLEOTIDE SEQUENCE</scope>
    <source>
        <strain evidence="8">HKV1</strain>
    </source>
</reference>
<organism evidence="8">
    <name type="scientific">Hokovirus HKV1</name>
    <dbReference type="NCBI Taxonomy" id="1977638"/>
    <lineage>
        <taxon>Viruses</taxon>
        <taxon>Varidnaviria</taxon>
        <taxon>Bamfordvirae</taxon>
        <taxon>Nucleocytoviricota</taxon>
        <taxon>Megaviricetes</taxon>
        <taxon>Imitervirales</taxon>
        <taxon>Mimiviridae</taxon>
        <taxon>Klosneuvirinae</taxon>
        <taxon>Hokovirus</taxon>
    </lineage>
</organism>
<dbReference type="EMBL" id="KY684106">
    <property type="protein sequence ID" value="ARF11077.1"/>
    <property type="molecule type" value="Genomic_DNA"/>
</dbReference>
<dbReference type="InterPro" id="IPR001295">
    <property type="entry name" value="Dihydroorotate_DH_CS"/>
</dbReference>
<evidence type="ECO:0000256" key="6">
    <source>
        <dbReference type="ARBA" id="ARBA00023002"/>
    </source>
</evidence>
<evidence type="ECO:0000256" key="3">
    <source>
        <dbReference type="ARBA" id="ARBA00022630"/>
    </source>
</evidence>